<evidence type="ECO:0000256" key="3">
    <source>
        <dbReference type="SAM" id="SignalP"/>
    </source>
</evidence>
<accession>A0ABQ2WDN1</accession>
<gene>
    <name evidence="4" type="primary">skp</name>
    <name evidence="4" type="ORF">GCM10008111_04100</name>
</gene>
<dbReference type="InterPro" id="IPR024930">
    <property type="entry name" value="Skp_dom_sf"/>
</dbReference>
<name>A0ABQ2WDN1_9ALTE</name>
<sequence length="172" mass="19436">MFNNNVFKSAVFVVATMFFAGVAQAKEVKIGFVDVSAVAASIPQSQQVQENIRTEFAAKIAEVNKLETDINFNIEKLRRDGPTMSEKQQQELTASVNKQREQYENLARPLDEQIRQRQTEERNRILGMIKVAIDVVAEREKFDVVLNANAAVYAKPEYDLSEKVIEQVGKAN</sequence>
<evidence type="ECO:0000256" key="1">
    <source>
        <dbReference type="ARBA" id="ARBA00022729"/>
    </source>
</evidence>
<dbReference type="PANTHER" id="PTHR35089:SF1">
    <property type="entry name" value="CHAPERONE PROTEIN SKP"/>
    <property type="match status" value="1"/>
</dbReference>
<keyword evidence="1 3" id="KW-0732">Signal</keyword>
<dbReference type="SUPFAM" id="SSF111384">
    <property type="entry name" value="OmpH-like"/>
    <property type="match status" value="1"/>
</dbReference>
<comment type="caution">
    <text evidence="4">The sequence shown here is derived from an EMBL/GenBank/DDBJ whole genome shotgun (WGS) entry which is preliminary data.</text>
</comment>
<protein>
    <submittedName>
        <fullName evidence="4">Chaperone protein Skp</fullName>
    </submittedName>
</protein>
<feature type="signal peptide" evidence="3">
    <location>
        <begin position="1"/>
        <end position="25"/>
    </location>
</feature>
<dbReference type="EMBL" id="BMYR01000001">
    <property type="protein sequence ID" value="GGW51318.1"/>
    <property type="molecule type" value="Genomic_DNA"/>
</dbReference>
<proteinExistence type="inferred from homology"/>
<dbReference type="PIRSF" id="PIRSF002094">
    <property type="entry name" value="OMP26_Skp"/>
    <property type="match status" value="1"/>
</dbReference>
<dbReference type="Gene3D" id="3.30.910.20">
    <property type="entry name" value="Skp domain"/>
    <property type="match status" value="1"/>
</dbReference>
<dbReference type="PANTHER" id="PTHR35089">
    <property type="entry name" value="CHAPERONE PROTEIN SKP"/>
    <property type="match status" value="1"/>
</dbReference>
<dbReference type="InterPro" id="IPR005632">
    <property type="entry name" value="Chaperone_Skp"/>
</dbReference>
<reference evidence="5" key="1">
    <citation type="journal article" date="2019" name="Int. J. Syst. Evol. Microbiol.">
        <title>The Global Catalogue of Microorganisms (GCM) 10K type strain sequencing project: providing services to taxonomists for standard genome sequencing and annotation.</title>
        <authorList>
            <consortium name="The Broad Institute Genomics Platform"/>
            <consortium name="The Broad Institute Genome Sequencing Center for Infectious Disease"/>
            <person name="Wu L."/>
            <person name="Ma J."/>
        </authorList>
    </citation>
    <scope>NUCLEOTIDE SEQUENCE [LARGE SCALE GENOMIC DNA]</scope>
    <source>
        <strain evidence="5">KCTC 23723</strain>
    </source>
</reference>
<feature type="chain" id="PRO_5046186496" evidence="3">
    <location>
        <begin position="26"/>
        <end position="172"/>
    </location>
</feature>
<comment type="similarity">
    <text evidence="2">Belongs to the skp family.</text>
</comment>
<evidence type="ECO:0000313" key="5">
    <source>
        <dbReference type="Proteomes" id="UP000634667"/>
    </source>
</evidence>
<evidence type="ECO:0000256" key="2">
    <source>
        <dbReference type="PIRNR" id="PIRNR002094"/>
    </source>
</evidence>
<organism evidence="4 5">
    <name type="scientific">Alishewanella tabrizica</name>
    <dbReference type="NCBI Taxonomy" id="671278"/>
    <lineage>
        <taxon>Bacteria</taxon>
        <taxon>Pseudomonadati</taxon>
        <taxon>Pseudomonadota</taxon>
        <taxon>Gammaproteobacteria</taxon>
        <taxon>Alteromonadales</taxon>
        <taxon>Alteromonadaceae</taxon>
        <taxon>Alishewanella</taxon>
    </lineage>
</organism>
<evidence type="ECO:0000313" key="4">
    <source>
        <dbReference type="EMBL" id="GGW51318.1"/>
    </source>
</evidence>
<keyword evidence="5" id="KW-1185">Reference proteome</keyword>
<dbReference type="Proteomes" id="UP000634667">
    <property type="component" value="Unassembled WGS sequence"/>
</dbReference>
<dbReference type="Pfam" id="PF03938">
    <property type="entry name" value="OmpH"/>
    <property type="match status" value="1"/>
</dbReference>
<dbReference type="SMART" id="SM00935">
    <property type="entry name" value="OmpH"/>
    <property type="match status" value="1"/>
</dbReference>
<dbReference type="RefSeq" id="WP_189479955.1">
    <property type="nucleotide sequence ID" value="NZ_BMYR01000001.1"/>
</dbReference>